<accession>A0ABN0TJ62</accession>
<dbReference type="Proteomes" id="UP001500416">
    <property type="component" value="Unassembled WGS sequence"/>
</dbReference>
<organism evidence="1 2">
    <name type="scientific">Saccharothrix mutabilis subsp. mutabilis</name>
    <dbReference type="NCBI Taxonomy" id="66855"/>
    <lineage>
        <taxon>Bacteria</taxon>
        <taxon>Bacillati</taxon>
        <taxon>Actinomycetota</taxon>
        <taxon>Actinomycetes</taxon>
        <taxon>Pseudonocardiales</taxon>
        <taxon>Pseudonocardiaceae</taxon>
        <taxon>Saccharothrix</taxon>
    </lineage>
</organism>
<dbReference type="EMBL" id="BAAABU010000003">
    <property type="protein sequence ID" value="GAA0223035.1"/>
    <property type="molecule type" value="Genomic_DNA"/>
</dbReference>
<sequence>MTDTVTLWRPTGQAELDLVAASGWRAWPPRLPDQPIFYPVANRWYAVKIAREWNVPAEGVGYVTRFDVDAAFLARYPVQQAGGRDVLEHWVPAEDLDEFNAHIVGPIVRDAEFRAGVDGPDLPAAWREHLAGESWLRAGFLADGTFLTVFRPDETSTVGGGLVVGVDGDGRPVVLDAATGAVTLGERRYDLAAFVTLLDR</sequence>
<protein>
    <submittedName>
        <fullName evidence="1">Uncharacterized protein</fullName>
    </submittedName>
</protein>
<dbReference type="RefSeq" id="WP_343933552.1">
    <property type="nucleotide sequence ID" value="NZ_BAAABU010000003.1"/>
</dbReference>
<evidence type="ECO:0000313" key="1">
    <source>
        <dbReference type="EMBL" id="GAA0223035.1"/>
    </source>
</evidence>
<proteinExistence type="predicted"/>
<comment type="caution">
    <text evidence="1">The sequence shown here is derived from an EMBL/GenBank/DDBJ whole genome shotgun (WGS) entry which is preliminary data.</text>
</comment>
<name>A0ABN0TJ62_9PSEU</name>
<evidence type="ECO:0000313" key="2">
    <source>
        <dbReference type="Proteomes" id="UP001500416"/>
    </source>
</evidence>
<keyword evidence="2" id="KW-1185">Reference proteome</keyword>
<reference evidence="1 2" key="1">
    <citation type="journal article" date="2019" name="Int. J. Syst. Evol. Microbiol.">
        <title>The Global Catalogue of Microorganisms (GCM) 10K type strain sequencing project: providing services to taxonomists for standard genome sequencing and annotation.</title>
        <authorList>
            <consortium name="The Broad Institute Genomics Platform"/>
            <consortium name="The Broad Institute Genome Sequencing Center for Infectious Disease"/>
            <person name="Wu L."/>
            <person name="Ma J."/>
        </authorList>
    </citation>
    <scope>NUCLEOTIDE SEQUENCE [LARGE SCALE GENOMIC DNA]</scope>
    <source>
        <strain evidence="1 2">JCM 3380</strain>
    </source>
</reference>
<gene>
    <name evidence="1" type="ORF">GCM10010492_21480</name>
</gene>